<evidence type="ECO:0000259" key="7">
    <source>
        <dbReference type="PROSITE" id="PS51914"/>
    </source>
</evidence>
<dbReference type="InterPro" id="IPR036055">
    <property type="entry name" value="LDL_receptor-like_sf"/>
</dbReference>
<keyword evidence="5" id="KW-0175">Coiled coil</keyword>
<dbReference type="PANTHER" id="PTHR12630">
    <property type="entry name" value="N-LINKED OLIGOSACCHARIDE PROCESSING"/>
    <property type="match status" value="1"/>
</dbReference>
<dbReference type="SUPFAM" id="SSF57424">
    <property type="entry name" value="LDL receptor-like module"/>
    <property type="match status" value="1"/>
</dbReference>
<keyword evidence="9" id="KW-1185">Reference proteome</keyword>
<dbReference type="Proteomes" id="UP000193920">
    <property type="component" value="Unassembled WGS sequence"/>
</dbReference>
<sequence>MKIGGYYIKSNLVYIISVFLAFKLSCAIKVDKLLGVPDEKLKFYKPQEGDVFKCLDGSKVIPYSAVNDDYCDCPDGSDEPGTSACPNTTFYCKNEGYIPSVIPSSRVNDGICDPECCDGSDENSGIIKCPNICEQIAYEQNKEEIEKKRILKDGLAKKEKLLSEASEIVKKENSKKDKLESEIEILNSKLKRLEDIYENGLNHISDLIEDVQNILNEDNSENRLADIIMSLKSIQEEIHSLHNEVEVAQPDDLVEDSDKSNDEDEDNSDDEADAKVENSHFKLDLSVNLDHLKQALELTPCEDGSRNVIFCIGSGIKSLVIGMKNNVVNDSKNLAGWEGWPRLRNPLNLTVKNIMNKIKNLKKSTVQNNNEVDSRDAEFGINFDELKNDYLGVKSLVKSTKNEYDKKEKELKKIKEKTDIDFGPQNVYRTFYNKCYDVEASGYIYTLCLFNDAKQKPKDGNSSTSLGKWSGFDSPTVMKFTNGEKCWNGPQRSAKVILKCSDKNELTSVTEPNKCEYEMIFYTPAACLKMDDDDNKSVKDEL</sequence>
<dbReference type="InterPro" id="IPR044865">
    <property type="entry name" value="MRH_dom"/>
</dbReference>
<gene>
    <name evidence="8" type="ORF">LY90DRAFT_504039</name>
</gene>
<dbReference type="AlphaFoldDB" id="A0A1Y2EHG1"/>
<feature type="coiled-coil region" evidence="5">
    <location>
        <begin position="162"/>
        <end position="196"/>
    </location>
</feature>
<dbReference type="EMBL" id="MCOG01000042">
    <property type="protein sequence ID" value="ORY70706.1"/>
    <property type="molecule type" value="Genomic_DNA"/>
</dbReference>
<proteinExistence type="predicted"/>
<dbReference type="PANTHER" id="PTHR12630:SF1">
    <property type="entry name" value="GLUCOSIDASE 2 SUBUNIT BETA"/>
    <property type="match status" value="1"/>
</dbReference>
<organism evidence="8 9">
    <name type="scientific">Neocallimastix californiae</name>
    <dbReference type="NCBI Taxonomy" id="1754190"/>
    <lineage>
        <taxon>Eukaryota</taxon>
        <taxon>Fungi</taxon>
        <taxon>Fungi incertae sedis</taxon>
        <taxon>Chytridiomycota</taxon>
        <taxon>Chytridiomycota incertae sedis</taxon>
        <taxon>Neocallimastigomycetes</taxon>
        <taxon>Neocallimastigales</taxon>
        <taxon>Neocallimastigaceae</taxon>
        <taxon>Neocallimastix</taxon>
    </lineage>
</organism>
<feature type="compositionally biased region" description="Acidic residues" evidence="6">
    <location>
        <begin position="261"/>
        <end position="272"/>
    </location>
</feature>
<dbReference type="Gene3D" id="2.70.130.10">
    <property type="entry name" value="Mannose-6-phosphate receptor binding domain"/>
    <property type="match status" value="1"/>
</dbReference>
<keyword evidence="3" id="KW-0256">Endoplasmic reticulum</keyword>
<dbReference type="InterPro" id="IPR039794">
    <property type="entry name" value="Gtb1-like"/>
</dbReference>
<reference evidence="8 9" key="1">
    <citation type="submission" date="2016-08" db="EMBL/GenBank/DDBJ databases">
        <title>A Parts List for Fungal Cellulosomes Revealed by Comparative Genomics.</title>
        <authorList>
            <consortium name="DOE Joint Genome Institute"/>
            <person name="Haitjema C.H."/>
            <person name="Gilmore S.P."/>
            <person name="Henske J.K."/>
            <person name="Solomon K.V."/>
            <person name="De Groot R."/>
            <person name="Kuo A."/>
            <person name="Mondo S.J."/>
            <person name="Salamov A.A."/>
            <person name="Labutti K."/>
            <person name="Zhao Z."/>
            <person name="Chiniquy J."/>
            <person name="Barry K."/>
            <person name="Brewer H.M."/>
            <person name="Purvine S.O."/>
            <person name="Wright A.T."/>
            <person name="Boxma B."/>
            <person name="Van Alen T."/>
            <person name="Hackstein J.H."/>
            <person name="Baker S.E."/>
            <person name="Grigoriev I.V."/>
            <person name="O'Malley M.A."/>
        </authorList>
    </citation>
    <scope>NUCLEOTIDE SEQUENCE [LARGE SCALE GENOMIC DNA]</scope>
    <source>
        <strain evidence="8 9">G1</strain>
    </source>
</reference>
<evidence type="ECO:0000313" key="8">
    <source>
        <dbReference type="EMBL" id="ORY70706.1"/>
    </source>
</evidence>
<dbReference type="Pfam" id="PF12999">
    <property type="entry name" value="PRKCSH-like"/>
    <property type="match status" value="1"/>
</dbReference>
<evidence type="ECO:0000313" key="9">
    <source>
        <dbReference type="Proteomes" id="UP000193920"/>
    </source>
</evidence>
<accession>A0A1Y2EHG1</accession>
<comment type="caution">
    <text evidence="8">The sequence shown here is derived from an EMBL/GenBank/DDBJ whole genome shotgun (WGS) entry which is preliminary data.</text>
</comment>
<dbReference type="STRING" id="1754190.A0A1Y2EHG1"/>
<dbReference type="PROSITE" id="PS51914">
    <property type="entry name" value="MRH"/>
    <property type="match status" value="1"/>
</dbReference>
<evidence type="ECO:0000256" key="5">
    <source>
        <dbReference type="SAM" id="Coils"/>
    </source>
</evidence>
<dbReference type="InterPro" id="IPR009011">
    <property type="entry name" value="Man6P_isomerase_rcpt-bd_dom_sf"/>
</dbReference>
<dbReference type="Pfam" id="PF13015">
    <property type="entry name" value="PRKCSH_1"/>
    <property type="match status" value="1"/>
</dbReference>
<evidence type="ECO:0000256" key="2">
    <source>
        <dbReference type="ARBA" id="ARBA00022729"/>
    </source>
</evidence>
<evidence type="ECO:0000256" key="1">
    <source>
        <dbReference type="ARBA" id="ARBA00022387"/>
    </source>
</evidence>
<keyword evidence="4" id="KW-1015">Disulfide bond</keyword>
<dbReference type="InterPro" id="IPR036607">
    <property type="entry name" value="PRKCSH"/>
</dbReference>
<protein>
    <recommendedName>
        <fullName evidence="1">Glucosidase 2 subunit beta</fullName>
    </recommendedName>
</protein>
<feature type="region of interest" description="Disordered" evidence="6">
    <location>
        <begin position="245"/>
        <end position="273"/>
    </location>
</feature>
<feature type="domain" description="MRH" evidence="7">
    <location>
        <begin position="433"/>
        <end position="529"/>
    </location>
</feature>
<dbReference type="Gene3D" id="4.10.400.10">
    <property type="entry name" value="Low-density Lipoprotein Receptor"/>
    <property type="match status" value="1"/>
</dbReference>
<keyword evidence="2" id="KW-0732">Signal</keyword>
<dbReference type="InterPro" id="IPR028146">
    <property type="entry name" value="PRKCSH_N"/>
</dbReference>
<name>A0A1Y2EHG1_9FUNG</name>
<dbReference type="GO" id="GO:0017177">
    <property type="term" value="C:glucosidase II complex"/>
    <property type="evidence" value="ECO:0007669"/>
    <property type="project" value="TreeGrafter"/>
</dbReference>
<evidence type="ECO:0000256" key="3">
    <source>
        <dbReference type="ARBA" id="ARBA00022824"/>
    </source>
</evidence>
<evidence type="ECO:0000256" key="6">
    <source>
        <dbReference type="SAM" id="MobiDB-lite"/>
    </source>
</evidence>
<dbReference type="OrthoDB" id="28322at2759"/>
<dbReference type="SUPFAM" id="SSF50911">
    <property type="entry name" value="Mannose 6-phosphate receptor domain"/>
    <property type="match status" value="1"/>
</dbReference>
<dbReference type="GO" id="GO:0006491">
    <property type="term" value="P:N-glycan processing"/>
    <property type="evidence" value="ECO:0007669"/>
    <property type="project" value="TreeGrafter"/>
</dbReference>
<evidence type="ECO:0000256" key="4">
    <source>
        <dbReference type="ARBA" id="ARBA00023157"/>
    </source>
</evidence>